<accession>A0ABW6BP15</accession>
<dbReference type="RefSeq" id="WP_320183700.1">
    <property type="nucleotide sequence ID" value="NZ_CP138332.1"/>
</dbReference>
<organism evidence="1 2">
    <name type="scientific">Sphingobacterium bambusae</name>
    <dbReference type="NCBI Taxonomy" id="662858"/>
    <lineage>
        <taxon>Bacteria</taxon>
        <taxon>Pseudomonadati</taxon>
        <taxon>Bacteroidota</taxon>
        <taxon>Sphingobacteriia</taxon>
        <taxon>Sphingobacteriales</taxon>
        <taxon>Sphingobacteriaceae</taxon>
        <taxon>Sphingobacterium</taxon>
    </lineage>
</organism>
<protein>
    <recommendedName>
        <fullName evidence="3">SMI1/KNR4 family protein</fullName>
    </recommendedName>
</protein>
<gene>
    <name evidence="1" type="ORF">ACFS7Y_22700</name>
</gene>
<keyword evidence="2" id="KW-1185">Reference proteome</keyword>
<evidence type="ECO:0008006" key="3">
    <source>
        <dbReference type="Google" id="ProtNLM"/>
    </source>
</evidence>
<dbReference type="Proteomes" id="UP001597525">
    <property type="component" value="Unassembled WGS sequence"/>
</dbReference>
<evidence type="ECO:0000313" key="2">
    <source>
        <dbReference type="Proteomes" id="UP001597525"/>
    </source>
</evidence>
<sequence>MGELAFQTVEELINHTPNRFKNRKANQQDIEKMSEWMRLFSKFLPTVGIAQADLKLLEQKLGSKIPAEIKTLYAFIGNSTEALKEESLKLHDFQLLHTNDFWIEKDVIIKDYYTEEDWFKTDVLVYASLKKKKKALYGVDLINGWGLYYQKDWFWQKDDMPLFQKLTSLYVNVIIANKANVIKTKVKGITGIKRDNKAEELFKGTMLRLPDFEHYEHTIFISEELDLVGWLRAGMGIDFLVGSDKKESLTNVIEKFAFTSAKFLKEESK</sequence>
<reference evidence="2" key="1">
    <citation type="journal article" date="2019" name="Int. J. Syst. Evol. Microbiol.">
        <title>The Global Catalogue of Microorganisms (GCM) 10K type strain sequencing project: providing services to taxonomists for standard genome sequencing and annotation.</title>
        <authorList>
            <consortium name="The Broad Institute Genomics Platform"/>
            <consortium name="The Broad Institute Genome Sequencing Center for Infectious Disease"/>
            <person name="Wu L."/>
            <person name="Ma J."/>
        </authorList>
    </citation>
    <scope>NUCLEOTIDE SEQUENCE [LARGE SCALE GENOMIC DNA]</scope>
    <source>
        <strain evidence="2">KCTC 22814</strain>
    </source>
</reference>
<evidence type="ECO:0000313" key="1">
    <source>
        <dbReference type="EMBL" id="MFD2970219.1"/>
    </source>
</evidence>
<comment type="caution">
    <text evidence="1">The sequence shown here is derived from an EMBL/GenBank/DDBJ whole genome shotgun (WGS) entry which is preliminary data.</text>
</comment>
<proteinExistence type="predicted"/>
<name>A0ABW6BP15_9SPHI</name>
<dbReference type="EMBL" id="JBHUPB010000015">
    <property type="protein sequence ID" value="MFD2970219.1"/>
    <property type="molecule type" value="Genomic_DNA"/>
</dbReference>